<dbReference type="SMART" id="SM00387">
    <property type="entry name" value="HATPase_c"/>
    <property type="match status" value="1"/>
</dbReference>
<feature type="coiled-coil region" evidence="10">
    <location>
        <begin position="306"/>
        <end position="371"/>
    </location>
</feature>
<keyword evidence="11" id="KW-0472">Membrane</keyword>
<evidence type="ECO:0000256" key="4">
    <source>
        <dbReference type="ARBA" id="ARBA00022553"/>
    </source>
</evidence>
<feature type="domain" description="Histidine kinase" evidence="12">
    <location>
        <begin position="706"/>
        <end position="844"/>
    </location>
</feature>
<dbReference type="InterPro" id="IPR028976">
    <property type="entry name" value="CheC-like_sf"/>
</dbReference>
<keyword evidence="9" id="KW-0902">Two-component regulatory system</keyword>
<dbReference type="Gene3D" id="6.10.340.10">
    <property type="match status" value="1"/>
</dbReference>
<proteinExistence type="predicted"/>
<evidence type="ECO:0000313" key="14">
    <source>
        <dbReference type="Proteomes" id="UP000247476"/>
    </source>
</evidence>
<keyword evidence="11" id="KW-1133">Transmembrane helix</keyword>
<keyword evidence="11" id="KW-0812">Transmembrane</keyword>
<gene>
    <name evidence="13" type="ORF">DLM86_18340</name>
</gene>
<keyword evidence="7" id="KW-0418">Kinase</keyword>
<dbReference type="AlphaFoldDB" id="A0A2V5K1C4"/>
<keyword evidence="5" id="KW-0808">Transferase</keyword>
<evidence type="ECO:0000256" key="5">
    <source>
        <dbReference type="ARBA" id="ARBA00022679"/>
    </source>
</evidence>
<evidence type="ECO:0000256" key="10">
    <source>
        <dbReference type="SAM" id="Coils"/>
    </source>
</evidence>
<evidence type="ECO:0000259" key="12">
    <source>
        <dbReference type="PROSITE" id="PS50109"/>
    </source>
</evidence>
<evidence type="ECO:0000256" key="6">
    <source>
        <dbReference type="ARBA" id="ARBA00022741"/>
    </source>
</evidence>
<keyword evidence="6" id="KW-0547">Nucleotide-binding</keyword>
<dbReference type="Proteomes" id="UP000247476">
    <property type="component" value="Unassembled WGS sequence"/>
</dbReference>
<evidence type="ECO:0000256" key="3">
    <source>
        <dbReference type="ARBA" id="ARBA00022500"/>
    </source>
</evidence>
<sequence>MSQPNPSPQPGLSPKTAPAVVGAYSGGNRRTLKKRIRRTINLASLINIVLFSLIMIVVLSFLFKPMSAFTANMVSHTVADSMNGESFLQEQGIASLEQFDPEVPQAAEWRTRMEQAGKIQTYLPLEAKEAIEQELDKQHQERTHPAFTVNWDAEMDVIDIKVEIADKVVFTNKERLVMLNGFWFDKLSHFYNVEASHPLLDASGKQVGSVTAVVAPQVTVVLLLAAALLFIVLVIVAMWITKLISRLLSIPVLTPLEQLNAKIRAMADEDYESTMNSQIVLNRPFREIEELAAGTNRIMQKMKGYNELLRHQKATLEEQTQILEEQKQTLEDQNEELEAQNDELFRSKQLLQEAQRSVVRSERAIRNVLDNAGQGFLTFGPDFRIDPDYSLECTKLFNKSLEYFTFPELIALGDPEQQRFLESLLAKMFHETDPYKRSVYMPLLTDEIEVNGRHIHIGYKLIPNANDETSESFMAILTDITEKREMQSQMEAERNILKMVVKVIVDYGDYTECVRDFKNFHDIELAELLNGPEPMRTKLLHVYRDVHTFKGNFAQFGLTHVVERLHALENELSELLRSSDGLTLAEVSGAARRWDFRGWLQRDVEVLESVLGESFLVQQDVLLIDKSKIIEIEKKMLAILSPGECKLLLPDLRKLRYRPFKELLKSYPDYVAGLAERMEKLVAPFEVRGEEVVADSETYYDFSRSLIHVFRNIVDHAIEPADERVAAGKDEYGRIDCDIRLEGRSLVVTIRDDGKGIDPALIREKALERRMASAEELDGMSDRDVIQLVFGDEFSTRDQVSDLSGRGIGLSSVRAEAERLGGSAKVESTVGVGSTFTFELPYEELTGLPDIEFPVMIRPLIDHTKSYFNECVDTRIEAEDGFRMYATDKLALQRVTAFVTVKGALEGMFVMTMDEGLARTLVRGIVLDPLEPAEEEALLEDCLAETANTILGNSFRMFQSLADFMLMEPPITFNTEGASVKYADSEIWTCRMKSAAGELAISFVNMKKTSA</sequence>
<dbReference type="SUPFAM" id="SSF55874">
    <property type="entry name" value="ATPase domain of HSP90 chaperone/DNA topoisomerase II/histidine kinase"/>
    <property type="match status" value="1"/>
</dbReference>
<dbReference type="PRINTS" id="PR00344">
    <property type="entry name" value="BCTRLSENSOR"/>
</dbReference>
<keyword evidence="14" id="KW-1185">Reference proteome</keyword>
<dbReference type="FunFam" id="3.30.565.10:FF:000016">
    <property type="entry name" value="Chemotaxis protein CheA, putative"/>
    <property type="match status" value="1"/>
</dbReference>
<accession>A0A2V5K1C4</accession>
<name>A0A2V5K1C4_9BACL</name>
<evidence type="ECO:0000256" key="7">
    <source>
        <dbReference type="ARBA" id="ARBA00022777"/>
    </source>
</evidence>
<evidence type="ECO:0000256" key="8">
    <source>
        <dbReference type="ARBA" id="ARBA00022840"/>
    </source>
</evidence>
<comment type="caution">
    <text evidence="13">The sequence shown here is derived from an EMBL/GenBank/DDBJ whole genome shotgun (WGS) entry which is preliminary data.</text>
</comment>
<evidence type="ECO:0000256" key="1">
    <source>
        <dbReference type="ARBA" id="ARBA00000085"/>
    </source>
</evidence>
<dbReference type="PROSITE" id="PS50109">
    <property type="entry name" value="HIS_KIN"/>
    <property type="match status" value="1"/>
</dbReference>
<dbReference type="Gene3D" id="3.40.1550.10">
    <property type="entry name" value="CheC-like"/>
    <property type="match status" value="1"/>
</dbReference>
<dbReference type="Gene3D" id="1.20.120.160">
    <property type="entry name" value="HPT domain"/>
    <property type="match status" value="1"/>
</dbReference>
<evidence type="ECO:0000313" key="13">
    <source>
        <dbReference type="EMBL" id="PYI52959.1"/>
    </source>
</evidence>
<keyword evidence="4" id="KW-0597">Phosphoprotein</keyword>
<dbReference type="GO" id="GO:0000160">
    <property type="term" value="P:phosphorelay signal transduction system"/>
    <property type="evidence" value="ECO:0007669"/>
    <property type="project" value="UniProtKB-KW"/>
</dbReference>
<dbReference type="GO" id="GO:0004673">
    <property type="term" value="F:protein histidine kinase activity"/>
    <property type="evidence" value="ECO:0007669"/>
    <property type="project" value="UniProtKB-EC"/>
</dbReference>
<dbReference type="InterPro" id="IPR003594">
    <property type="entry name" value="HATPase_dom"/>
</dbReference>
<dbReference type="InterPro" id="IPR036890">
    <property type="entry name" value="HATPase_C_sf"/>
</dbReference>
<dbReference type="InterPro" id="IPR004358">
    <property type="entry name" value="Sig_transdc_His_kin-like_C"/>
</dbReference>
<protein>
    <recommendedName>
        <fullName evidence="2">histidine kinase</fullName>
        <ecNumber evidence="2">2.7.13.3</ecNumber>
    </recommendedName>
</protein>
<dbReference type="GO" id="GO:0006935">
    <property type="term" value="P:chemotaxis"/>
    <property type="evidence" value="ECO:0007669"/>
    <property type="project" value="UniProtKB-KW"/>
</dbReference>
<dbReference type="PANTHER" id="PTHR43395:SF10">
    <property type="entry name" value="CHEMOTAXIS PROTEIN CHEA"/>
    <property type="match status" value="1"/>
</dbReference>
<dbReference type="Pfam" id="PF02518">
    <property type="entry name" value="HATPase_c"/>
    <property type="match status" value="1"/>
</dbReference>
<reference evidence="13 14" key="1">
    <citation type="submission" date="2018-05" db="EMBL/GenBank/DDBJ databases">
        <title>Paenibacillus flagellatus sp. nov., isolated from selenium mineral soil.</title>
        <authorList>
            <person name="Dai X."/>
        </authorList>
    </citation>
    <scope>NUCLEOTIDE SEQUENCE [LARGE SCALE GENOMIC DNA]</scope>
    <source>
        <strain evidence="13 14">DXL2</strain>
    </source>
</reference>
<evidence type="ECO:0000256" key="9">
    <source>
        <dbReference type="ARBA" id="ARBA00023012"/>
    </source>
</evidence>
<evidence type="ECO:0000256" key="11">
    <source>
        <dbReference type="SAM" id="Phobius"/>
    </source>
</evidence>
<keyword evidence="10" id="KW-0175">Coiled coil</keyword>
<dbReference type="GO" id="GO:0005524">
    <property type="term" value="F:ATP binding"/>
    <property type="evidence" value="ECO:0007669"/>
    <property type="project" value="UniProtKB-KW"/>
</dbReference>
<dbReference type="SUPFAM" id="SSF47226">
    <property type="entry name" value="Histidine-containing phosphotransfer domain, HPT domain"/>
    <property type="match status" value="1"/>
</dbReference>
<feature type="transmembrane region" description="Helical" evidence="11">
    <location>
        <begin position="218"/>
        <end position="240"/>
    </location>
</feature>
<dbReference type="EC" id="2.7.13.3" evidence="2"/>
<dbReference type="InterPro" id="IPR028051">
    <property type="entry name" value="CheX-like_dom"/>
</dbReference>
<feature type="transmembrane region" description="Helical" evidence="11">
    <location>
        <begin position="39"/>
        <end position="63"/>
    </location>
</feature>
<evidence type="ECO:0000256" key="2">
    <source>
        <dbReference type="ARBA" id="ARBA00012438"/>
    </source>
</evidence>
<dbReference type="RefSeq" id="WP_110841508.1">
    <property type="nucleotide sequence ID" value="NZ_QJVJ01000008.1"/>
</dbReference>
<dbReference type="InterPro" id="IPR051315">
    <property type="entry name" value="Bact_Chemotaxis_CheA"/>
</dbReference>
<dbReference type="OrthoDB" id="9798098at2"/>
<dbReference type="EMBL" id="QJVJ01000008">
    <property type="protein sequence ID" value="PYI52959.1"/>
    <property type="molecule type" value="Genomic_DNA"/>
</dbReference>
<dbReference type="SUPFAM" id="SSF103039">
    <property type="entry name" value="CheC-like"/>
    <property type="match status" value="1"/>
</dbReference>
<organism evidence="13 14">
    <name type="scientific">Paenibacillus flagellatus</name>
    <dbReference type="NCBI Taxonomy" id="2211139"/>
    <lineage>
        <taxon>Bacteria</taxon>
        <taxon>Bacillati</taxon>
        <taxon>Bacillota</taxon>
        <taxon>Bacilli</taxon>
        <taxon>Bacillales</taxon>
        <taxon>Paenibacillaceae</taxon>
        <taxon>Paenibacillus</taxon>
    </lineage>
</organism>
<dbReference type="InterPro" id="IPR036641">
    <property type="entry name" value="HPT_dom_sf"/>
</dbReference>
<keyword evidence="3" id="KW-0145">Chemotaxis</keyword>
<comment type="catalytic activity">
    <reaction evidence="1">
        <text>ATP + protein L-histidine = ADP + protein N-phospho-L-histidine.</text>
        <dbReference type="EC" id="2.7.13.3"/>
    </reaction>
</comment>
<keyword evidence="8" id="KW-0067">ATP-binding</keyword>
<dbReference type="InterPro" id="IPR005467">
    <property type="entry name" value="His_kinase_dom"/>
</dbReference>
<dbReference type="Pfam" id="PF13690">
    <property type="entry name" value="CheX"/>
    <property type="match status" value="1"/>
</dbReference>
<dbReference type="PANTHER" id="PTHR43395">
    <property type="entry name" value="SENSOR HISTIDINE KINASE CHEA"/>
    <property type="match status" value="1"/>
</dbReference>
<dbReference type="Gene3D" id="3.30.565.10">
    <property type="entry name" value="Histidine kinase-like ATPase, C-terminal domain"/>
    <property type="match status" value="1"/>
</dbReference>